<dbReference type="Gene3D" id="3.40.50.300">
    <property type="entry name" value="P-loop containing nucleotide triphosphate hydrolases"/>
    <property type="match status" value="1"/>
</dbReference>
<keyword evidence="4 5" id="KW-0173">Coenzyme A biosynthesis</keyword>
<dbReference type="EC" id="2.7.1.24" evidence="5 6"/>
<dbReference type="Proteomes" id="UP001297092">
    <property type="component" value="Unassembled WGS sequence"/>
</dbReference>
<dbReference type="SUPFAM" id="SSF52540">
    <property type="entry name" value="P-loop containing nucleoside triphosphate hydrolases"/>
    <property type="match status" value="1"/>
</dbReference>
<dbReference type="NCBIfam" id="TIGR00152">
    <property type="entry name" value="dephospho-CoA kinase"/>
    <property type="match status" value="1"/>
</dbReference>
<keyword evidence="5 7" id="KW-0808">Transferase</keyword>
<evidence type="ECO:0000256" key="6">
    <source>
        <dbReference type="NCBIfam" id="TIGR00152"/>
    </source>
</evidence>
<dbReference type="HAMAP" id="MF_00376">
    <property type="entry name" value="Dephospho_CoA_kinase"/>
    <property type="match status" value="1"/>
</dbReference>
<dbReference type="GO" id="GO:0004140">
    <property type="term" value="F:dephospho-CoA kinase activity"/>
    <property type="evidence" value="ECO:0007669"/>
    <property type="project" value="UniProtKB-EC"/>
</dbReference>
<protein>
    <recommendedName>
        <fullName evidence="5 6">Dephospho-CoA kinase</fullName>
        <ecNumber evidence="5 6">2.7.1.24</ecNumber>
    </recommendedName>
    <alternativeName>
        <fullName evidence="5">Dephosphocoenzyme A kinase</fullName>
    </alternativeName>
</protein>
<dbReference type="InterPro" id="IPR027417">
    <property type="entry name" value="P-loop_NTPase"/>
</dbReference>
<comment type="catalytic activity">
    <reaction evidence="5">
        <text>3'-dephospho-CoA + ATP = ADP + CoA + H(+)</text>
        <dbReference type="Rhea" id="RHEA:18245"/>
        <dbReference type="ChEBI" id="CHEBI:15378"/>
        <dbReference type="ChEBI" id="CHEBI:30616"/>
        <dbReference type="ChEBI" id="CHEBI:57287"/>
        <dbReference type="ChEBI" id="CHEBI:57328"/>
        <dbReference type="ChEBI" id="CHEBI:456216"/>
        <dbReference type="EC" id="2.7.1.24"/>
    </reaction>
</comment>
<comment type="function">
    <text evidence="5">Catalyzes the phosphorylation of the 3'-hydroxyl group of dephosphocoenzyme A to form coenzyme A.</text>
</comment>
<keyword evidence="8" id="KW-1185">Reference proteome</keyword>
<evidence type="ECO:0000256" key="5">
    <source>
        <dbReference type="HAMAP-Rule" id="MF_00376"/>
    </source>
</evidence>
<keyword evidence="2 5" id="KW-0547">Nucleotide-binding</keyword>
<comment type="caution">
    <text evidence="7">The sequence shown here is derived from an EMBL/GenBank/DDBJ whole genome shotgun (WGS) entry which is preliminary data.</text>
</comment>
<reference evidence="7 8" key="1">
    <citation type="submission" date="2021-05" db="EMBL/GenBank/DDBJ databases">
        <title>Aequorivita echinoideorum JCM 30378 genome.</title>
        <authorList>
            <person name="Zhang H."/>
            <person name="Li C."/>
        </authorList>
    </citation>
    <scope>NUCLEOTIDE SEQUENCE [LARGE SCALE GENOMIC DNA]</scope>
    <source>
        <strain evidence="7 8">JCM30378</strain>
    </source>
</reference>
<dbReference type="Pfam" id="PF01121">
    <property type="entry name" value="CoaE"/>
    <property type="match status" value="1"/>
</dbReference>
<gene>
    <name evidence="5 7" type="primary">coaE</name>
    <name evidence="7" type="ORF">KIV10_10445</name>
</gene>
<dbReference type="RefSeq" id="WP_214113463.1">
    <property type="nucleotide sequence ID" value="NZ_JAHCTB010000004.1"/>
</dbReference>
<dbReference type="EMBL" id="JAHCTB010000004">
    <property type="protein sequence ID" value="MBT0608604.1"/>
    <property type="molecule type" value="Genomic_DNA"/>
</dbReference>
<sequence>MKIVGLTGGIGSGKTTVANMFAEEGVPIYIADIEARNLSNTLPIIREEIIEIFGEAAYQNSILDRKFIADKVFNNTGLLEKLNSIIHPRIAEHFKEWTSKQNATYVIKEAAILFENGGYKECDYNILVTAPKKTRIERILARDETTESDILKRMENQWSDERKEKFADFTIINIDLESTRNAVKYIHKSLLEMI</sequence>
<feature type="binding site" evidence="5">
    <location>
        <begin position="11"/>
        <end position="16"/>
    </location>
    <ligand>
        <name>ATP</name>
        <dbReference type="ChEBI" id="CHEBI:30616"/>
    </ligand>
</feature>
<evidence type="ECO:0000313" key="7">
    <source>
        <dbReference type="EMBL" id="MBT0608604.1"/>
    </source>
</evidence>
<proteinExistence type="inferred from homology"/>
<dbReference type="PANTHER" id="PTHR10695">
    <property type="entry name" value="DEPHOSPHO-COA KINASE-RELATED"/>
    <property type="match status" value="1"/>
</dbReference>
<comment type="pathway">
    <text evidence="5">Cofactor biosynthesis; coenzyme A biosynthesis; CoA from (R)-pantothenate: step 5/5.</text>
</comment>
<accession>A0ABS5S5Z6</accession>
<name>A0ABS5S5Z6_9FLAO</name>
<organism evidence="7 8">
    <name type="scientific">Aequorivita echinoideorum</name>
    <dbReference type="NCBI Taxonomy" id="1549647"/>
    <lineage>
        <taxon>Bacteria</taxon>
        <taxon>Pseudomonadati</taxon>
        <taxon>Bacteroidota</taxon>
        <taxon>Flavobacteriia</taxon>
        <taxon>Flavobacteriales</taxon>
        <taxon>Flavobacteriaceae</taxon>
        <taxon>Aequorivita</taxon>
    </lineage>
</organism>
<dbReference type="InterPro" id="IPR001977">
    <property type="entry name" value="Depp_CoAkinase"/>
</dbReference>
<evidence type="ECO:0000256" key="2">
    <source>
        <dbReference type="ARBA" id="ARBA00022741"/>
    </source>
</evidence>
<evidence type="ECO:0000256" key="1">
    <source>
        <dbReference type="ARBA" id="ARBA00009018"/>
    </source>
</evidence>
<keyword evidence="5 7" id="KW-0418">Kinase</keyword>
<keyword evidence="5" id="KW-0963">Cytoplasm</keyword>
<comment type="similarity">
    <text evidence="1 5">Belongs to the CoaE family.</text>
</comment>
<dbReference type="CDD" id="cd02022">
    <property type="entry name" value="DPCK"/>
    <property type="match status" value="1"/>
</dbReference>
<evidence type="ECO:0000256" key="4">
    <source>
        <dbReference type="ARBA" id="ARBA00022993"/>
    </source>
</evidence>
<dbReference type="PROSITE" id="PS51219">
    <property type="entry name" value="DPCK"/>
    <property type="match status" value="1"/>
</dbReference>
<evidence type="ECO:0000256" key="3">
    <source>
        <dbReference type="ARBA" id="ARBA00022840"/>
    </source>
</evidence>
<comment type="subcellular location">
    <subcellularLocation>
        <location evidence="5">Cytoplasm</location>
    </subcellularLocation>
</comment>
<dbReference type="PANTHER" id="PTHR10695:SF46">
    <property type="entry name" value="BIFUNCTIONAL COENZYME A SYNTHASE-RELATED"/>
    <property type="match status" value="1"/>
</dbReference>
<keyword evidence="3 5" id="KW-0067">ATP-binding</keyword>
<evidence type="ECO:0000313" key="8">
    <source>
        <dbReference type="Proteomes" id="UP001297092"/>
    </source>
</evidence>